<reference evidence="3 4" key="1">
    <citation type="submission" date="2024-01" db="EMBL/GenBank/DDBJ databases">
        <title>The genomes of 5 underutilized Papilionoideae crops provide insights into root nodulation and disease resistanc.</title>
        <authorList>
            <person name="Jiang F."/>
        </authorList>
    </citation>
    <scope>NUCLEOTIDE SEQUENCE [LARGE SCALE GENOMIC DNA]</scope>
    <source>
        <strain evidence="3">LVBAO_FW01</strain>
        <tissue evidence="3">Leaves</tissue>
    </source>
</reference>
<feature type="transmembrane region" description="Helical" evidence="2">
    <location>
        <begin position="20"/>
        <end position="42"/>
    </location>
</feature>
<comment type="caution">
    <text evidence="3">The sequence shown here is derived from an EMBL/GenBank/DDBJ whole genome shotgun (WGS) entry which is preliminary data.</text>
</comment>
<dbReference type="EMBL" id="JAYMYQ010000006">
    <property type="protein sequence ID" value="KAK7324906.1"/>
    <property type="molecule type" value="Genomic_DNA"/>
</dbReference>
<feature type="transmembrane region" description="Helical" evidence="2">
    <location>
        <begin position="63"/>
        <end position="90"/>
    </location>
</feature>
<feature type="compositionally biased region" description="Basic and acidic residues" evidence="1">
    <location>
        <begin position="136"/>
        <end position="145"/>
    </location>
</feature>
<accession>A0AAN9Q7E0</accession>
<gene>
    <name evidence="3" type="ORF">VNO77_28840</name>
</gene>
<evidence type="ECO:0000256" key="1">
    <source>
        <dbReference type="SAM" id="MobiDB-lite"/>
    </source>
</evidence>
<keyword evidence="2" id="KW-1133">Transmembrane helix</keyword>
<evidence type="ECO:0000313" key="3">
    <source>
        <dbReference type="EMBL" id="KAK7324906.1"/>
    </source>
</evidence>
<evidence type="ECO:0000256" key="2">
    <source>
        <dbReference type="SAM" id="Phobius"/>
    </source>
</evidence>
<organism evidence="3 4">
    <name type="scientific">Canavalia gladiata</name>
    <name type="common">Sword bean</name>
    <name type="synonym">Dolichos gladiatus</name>
    <dbReference type="NCBI Taxonomy" id="3824"/>
    <lineage>
        <taxon>Eukaryota</taxon>
        <taxon>Viridiplantae</taxon>
        <taxon>Streptophyta</taxon>
        <taxon>Embryophyta</taxon>
        <taxon>Tracheophyta</taxon>
        <taxon>Spermatophyta</taxon>
        <taxon>Magnoliopsida</taxon>
        <taxon>eudicotyledons</taxon>
        <taxon>Gunneridae</taxon>
        <taxon>Pentapetalae</taxon>
        <taxon>rosids</taxon>
        <taxon>fabids</taxon>
        <taxon>Fabales</taxon>
        <taxon>Fabaceae</taxon>
        <taxon>Papilionoideae</taxon>
        <taxon>50 kb inversion clade</taxon>
        <taxon>NPAAA clade</taxon>
        <taxon>indigoferoid/millettioid clade</taxon>
        <taxon>Phaseoleae</taxon>
        <taxon>Canavalia</taxon>
    </lineage>
</organism>
<proteinExistence type="predicted"/>
<evidence type="ECO:0000313" key="4">
    <source>
        <dbReference type="Proteomes" id="UP001367508"/>
    </source>
</evidence>
<keyword evidence="4" id="KW-1185">Reference proteome</keyword>
<dbReference type="AlphaFoldDB" id="A0AAN9Q7E0"/>
<sequence length="145" mass="16547">MKNNNNNKNVLHLGFLVKYLSLAFSTLHILLLVPQLCLSGWVDPKIRDTGSITGVMYDYVKPFLGKLSLFGSNLVLFIKYIIISVSSFYITNSPNTIFGIYFHSIFQYERANISSRKTADNVDYYHTRSKHGNRGGKKERDSSDK</sequence>
<feature type="region of interest" description="Disordered" evidence="1">
    <location>
        <begin position="126"/>
        <end position="145"/>
    </location>
</feature>
<dbReference type="Proteomes" id="UP001367508">
    <property type="component" value="Unassembled WGS sequence"/>
</dbReference>
<name>A0AAN9Q7E0_CANGL</name>
<keyword evidence="2" id="KW-0472">Membrane</keyword>
<keyword evidence="2" id="KW-0812">Transmembrane</keyword>
<protein>
    <submittedName>
        <fullName evidence="3">Uncharacterized protein</fullName>
    </submittedName>
</protein>